<dbReference type="Proteomes" id="UP001057580">
    <property type="component" value="Chromosome"/>
</dbReference>
<gene>
    <name evidence="2" type="ORF">N0B31_18810</name>
</gene>
<feature type="region of interest" description="Disordered" evidence="1">
    <location>
        <begin position="178"/>
        <end position="200"/>
    </location>
</feature>
<name>A0A9E7R1R8_9EURY</name>
<organism evidence="2 3">
    <name type="scientific">Salinirubellus salinus</name>
    <dbReference type="NCBI Taxonomy" id="1364945"/>
    <lineage>
        <taxon>Archaea</taxon>
        <taxon>Methanobacteriati</taxon>
        <taxon>Methanobacteriota</taxon>
        <taxon>Stenosarchaea group</taxon>
        <taxon>Halobacteria</taxon>
        <taxon>Halobacteriales</taxon>
        <taxon>Natronomonadaceae</taxon>
        <taxon>Salinirubellus</taxon>
    </lineage>
</organism>
<protein>
    <submittedName>
        <fullName evidence="2">Conditioned medium-induced protein 4</fullName>
    </submittedName>
</protein>
<evidence type="ECO:0000313" key="2">
    <source>
        <dbReference type="EMBL" id="UWM54155.1"/>
    </source>
</evidence>
<dbReference type="KEGG" id="ssai:N0B31_18810"/>
<dbReference type="GeneID" id="74944518"/>
<evidence type="ECO:0000313" key="3">
    <source>
        <dbReference type="Proteomes" id="UP001057580"/>
    </source>
</evidence>
<sequence>MDEKTAELRDIFVNVTESETVTERQEEARGSLAGDVPEDREERIHETIAELRERCAFDTTLDDDALVTVVVGFFEGESDTDIAAALDEDRRTVVRARLALHLLRDRDTDAPFDLERLRSLLADGSVADAAAELDVSESTVRRYRRVLDAQAEERRVSGRFRAEFEDLFTDAAAEQLTADVKESGLEDATEDAESESNVSM</sequence>
<reference evidence="2" key="1">
    <citation type="submission" date="2022-09" db="EMBL/GenBank/DDBJ databases">
        <title>Diverse halophilic archaea isolated from saline environments.</title>
        <authorList>
            <person name="Cui H.-L."/>
        </authorList>
    </citation>
    <scope>NUCLEOTIDE SEQUENCE</scope>
    <source>
        <strain evidence="2">ZS-35-S2</strain>
    </source>
</reference>
<dbReference type="RefSeq" id="WP_260593149.1">
    <property type="nucleotide sequence ID" value="NZ_CP104003.1"/>
</dbReference>
<feature type="region of interest" description="Disordered" evidence="1">
    <location>
        <begin position="19"/>
        <end position="38"/>
    </location>
</feature>
<dbReference type="EMBL" id="CP104003">
    <property type="protein sequence ID" value="UWM54155.1"/>
    <property type="molecule type" value="Genomic_DNA"/>
</dbReference>
<keyword evidence="3" id="KW-1185">Reference proteome</keyword>
<accession>A0A9E7R1R8</accession>
<proteinExistence type="predicted"/>
<feature type="compositionally biased region" description="Acidic residues" evidence="1">
    <location>
        <begin position="185"/>
        <end position="194"/>
    </location>
</feature>
<evidence type="ECO:0000256" key="1">
    <source>
        <dbReference type="SAM" id="MobiDB-lite"/>
    </source>
</evidence>
<dbReference type="AlphaFoldDB" id="A0A9E7R1R8"/>